<sequence length="302" mass="34250">MSKTPVSILQEYTVQERMNSPDYSFSASGLPHLPSFVCTVKVQGYTAIGSGATKKEAKHEAATKLGQILGLDIESGGSPNNWSKNGSIKDDPKLNYVGLLNERCSMNKLMYPIYSDGSMYYEKSCYQQFSVECTFLEHTTEGVGYSKKEAKQDAARKMLAILKTKNIDSYAHNITHKTTVEESPSFEVKILDKVIERYGKMLKNVTFHKSEEDNNDPELDHLKKESKNIENWQNLLDFINNQGWTHEVKVFQDKPLILLLKINEHVLLNVGSNREEIVQKFAETVAQMVQTGYDFSAKLFKV</sequence>
<dbReference type="CDD" id="cd00048">
    <property type="entry name" value="DSRM_SF"/>
    <property type="match status" value="1"/>
</dbReference>
<dbReference type="AlphaFoldDB" id="A0ABD1EE82"/>
<gene>
    <name evidence="4" type="ORF">ABEB36_012710</name>
</gene>
<dbReference type="PANTHER" id="PTHR46205">
    <property type="entry name" value="LOQUACIOUS, ISOFORM B"/>
    <property type="match status" value="1"/>
</dbReference>
<dbReference type="InterPro" id="IPR051247">
    <property type="entry name" value="RLC_Component"/>
</dbReference>
<dbReference type="Gene3D" id="3.30.160.20">
    <property type="match status" value="2"/>
</dbReference>
<dbReference type="SUPFAM" id="SSF54768">
    <property type="entry name" value="dsRNA-binding domain-like"/>
    <property type="match status" value="2"/>
</dbReference>
<reference evidence="4 5" key="1">
    <citation type="submission" date="2024-05" db="EMBL/GenBank/DDBJ databases">
        <title>Genetic variation in Jamaican populations of the coffee berry borer (Hypothenemus hampei).</title>
        <authorList>
            <person name="Errbii M."/>
            <person name="Myrie A."/>
        </authorList>
    </citation>
    <scope>NUCLEOTIDE SEQUENCE [LARGE SCALE GENOMIC DNA]</scope>
    <source>
        <strain evidence="4">JA-Hopewell-2020-01-JO</strain>
        <tissue evidence="4">Whole body</tissue>
    </source>
</reference>
<accession>A0ABD1EE82</accession>
<dbReference type="InterPro" id="IPR014720">
    <property type="entry name" value="dsRBD_dom"/>
</dbReference>
<protein>
    <recommendedName>
        <fullName evidence="3">DRBM domain-containing protein</fullName>
    </recommendedName>
</protein>
<evidence type="ECO:0000256" key="1">
    <source>
        <dbReference type="ARBA" id="ARBA00022884"/>
    </source>
</evidence>
<dbReference type="GO" id="GO:0003723">
    <property type="term" value="F:RNA binding"/>
    <property type="evidence" value="ECO:0007669"/>
    <property type="project" value="UniProtKB-UniRule"/>
</dbReference>
<evidence type="ECO:0000256" key="2">
    <source>
        <dbReference type="PROSITE-ProRule" id="PRU00266"/>
    </source>
</evidence>
<dbReference type="Proteomes" id="UP001566132">
    <property type="component" value="Unassembled WGS sequence"/>
</dbReference>
<proteinExistence type="predicted"/>
<keyword evidence="5" id="KW-1185">Reference proteome</keyword>
<organism evidence="4 5">
    <name type="scientific">Hypothenemus hampei</name>
    <name type="common">Coffee berry borer</name>
    <dbReference type="NCBI Taxonomy" id="57062"/>
    <lineage>
        <taxon>Eukaryota</taxon>
        <taxon>Metazoa</taxon>
        <taxon>Ecdysozoa</taxon>
        <taxon>Arthropoda</taxon>
        <taxon>Hexapoda</taxon>
        <taxon>Insecta</taxon>
        <taxon>Pterygota</taxon>
        <taxon>Neoptera</taxon>
        <taxon>Endopterygota</taxon>
        <taxon>Coleoptera</taxon>
        <taxon>Polyphaga</taxon>
        <taxon>Cucujiformia</taxon>
        <taxon>Curculionidae</taxon>
        <taxon>Scolytinae</taxon>
        <taxon>Hypothenemus</taxon>
    </lineage>
</organism>
<evidence type="ECO:0000259" key="3">
    <source>
        <dbReference type="PROSITE" id="PS50137"/>
    </source>
</evidence>
<feature type="domain" description="DRBM" evidence="3">
    <location>
        <begin position="95"/>
        <end position="164"/>
    </location>
</feature>
<comment type="caution">
    <text evidence="4">The sequence shown here is derived from an EMBL/GenBank/DDBJ whole genome shotgun (WGS) entry which is preliminary data.</text>
</comment>
<feature type="domain" description="DRBM" evidence="3">
    <location>
        <begin position="4"/>
        <end position="71"/>
    </location>
</feature>
<dbReference type="PANTHER" id="PTHR46205:SF3">
    <property type="entry name" value="LOQUACIOUS, ISOFORM B"/>
    <property type="match status" value="1"/>
</dbReference>
<evidence type="ECO:0000313" key="5">
    <source>
        <dbReference type="Proteomes" id="UP001566132"/>
    </source>
</evidence>
<dbReference type="Pfam" id="PF00035">
    <property type="entry name" value="dsrm"/>
    <property type="match status" value="2"/>
</dbReference>
<keyword evidence="1 2" id="KW-0694">RNA-binding</keyword>
<dbReference type="SMART" id="SM00358">
    <property type="entry name" value="DSRM"/>
    <property type="match status" value="2"/>
</dbReference>
<dbReference type="PROSITE" id="PS50137">
    <property type="entry name" value="DS_RBD"/>
    <property type="match status" value="2"/>
</dbReference>
<dbReference type="EMBL" id="JBDJPC010000009">
    <property type="protein sequence ID" value="KAL1492227.1"/>
    <property type="molecule type" value="Genomic_DNA"/>
</dbReference>
<dbReference type="GO" id="GO:0010468">
    <property type="term" value="P:regulation of gene expression"/>
    <property type="evidence" value="ECO:0007669"/>
    <property type="project" value="UniProtKB-ARBA"/>
</dbReference>
<evidence type="ECO:0000313" key="4">
    <source>
        <dbReference type="EMBL" id="KAL1492227.1"/>
    </source>
</evidence>
<name>A0ABD1EE82_HYPHA</name>